<dbReference type="RefSeq" id="WP_181514990.1">
    <property type="nucleotide sequence ID" value="NZ_JABFUB010000012.1"/>
</dbReference>
<evidence type="ECO:0000313" key="9">
    <source>
        <dbReference type="Proteomes" id="UP000518091"/>
    </source>
</evidence>
<dbReference type="Pfam" id="PF00669">
    <property type="entry name" value="Flagellin_N"/>
    <property type="match status" value="1"/>
</dbReference>
<accession>A0A7V9W209</accession>
<feature type="domain" description="Flagellin N-terminal" evidence="6">
    <location>
        <begin position="3"/>
        <end position="140"/>
    </location>
</feature>
<evidence type="ECO:0000256" key="4">
    <source>
        <dbReference type="ARBA" id="ARBA00022525"/>
    </source>
</evidence>
<dbReference type="EMBL" id="JACEFT010000012">
    <property type="protein sequence ID" value="MBA2779517.1"/>
    <property type="molecule type" value="Genomic_DNA"/>
</dbReference>
<keyword evidence="7" id="KW-0969">Cilium</keyword>
<evidence type="ECO:0000256" key="3">
    <source>
        <dbReference type="ARBA" id="ARBA00005709"/>
    </source>
</evidence>
<evidence type="ECO:0000256" key="5">
    <source>
        <dbReference type="ARBA" id="ARBA00023143"/>
    </source>
</evidence>
<name>A0A7V9W209_9GAMM</name>
<dbReference type="GO" id="GO:0071973">
    <property type="term" value="P:bacterial-type flagellum-dependent cell motility"/>
    <property type="evidence" value="ECO:0007669"/>
    <property type="project" value="InterPro"/>
</dbReference>
<dbReference type="Proteomes" id="UP000814353">
    <property type="component" value="Unassembled WGS sequence"/>
</dbReference>
<dbReference type="InterPro" id="IPR001492">
    <property type="entry name" value="Flagellin"/>
</dbReference>
<dbReference type="PANTHER" id="PTHR42792:SF1">
    <property type="entry name" value="FLAGELLAR HOOK-ASSOCIATED PROTEIN 3"/>
    <property type="match status" value="1"/>
</dbReference>
<evidence type="ECO:0000313" key="10">
    <source>
        <dbReference type="Proteomes" id="UP000814353"/>
    </source>
</evidence>
<dbReference type="Proteomes" id="UP000518091">
    <property type="component" value="Unassembled WGS sequence"/>
</dbReference>
<dbReference type="PANTHER" id="PTHR42792">
    <property type="entry name" value="FLAGELLIN"/>
    <property type="match status" value="1"/>
</dbReference>
<evidence type="ECO:0000256" key="2">
    <source>
        <dbReference type="ARBA" id="ARBA00004613"/>
    </source>
</evidence>
<keyword evidence="5" id="KW-0975">Bacterial flagellum</keyword>
<evidence type="ECO:0000313" key="7">
    <source>
        <dbReference type="EMBL" id="MBA2779517.1"/>
    </source>
</evidence>
<evidence type="ECO:0000256" key="1">
    <source>
        <dbReference type="ARBA" id="ARBA00004365"/>
    </source>
</evidence>
<comment type="similarity">
    <text evidence="3">Belongs to the bacterial flagellin family.</text>
</comment>
<organism evidence="7 9">
    <name type="scientific">Billgrantia kenyensis</name>
    <dbReference type="NCBI Taxonomy" id="321266"/>
    <lineage>
        <taxon>Bacteria</taxon>
        <taxon>Pseudomonadati</taxon>
        <taxon>Pseudomonadota</taxon>
        <taxon>Gammaproteobacteria</taxon>
        <taxon>Oceanospirillales</taxon>
        <taxon>Halomonadaceae</taxon>
        <taxon>Billgrantia</taxon>
    </lineage>
</organism>
<dbReference type="InterPro" id="IPR001029">
    <property type="entry name" value="Flagellin_N"/>
</dbReference>
<evidence type="ECO:0000313" key="8">
    <source>
        <dbReference type="EMBL" id="MCG6662750.1"/>
    </source>
</evidence>
<protein>
    <submittedName>
        <fullName evidence="7">Flagellar hook-associated protein FlgL</fullName>
    </submittedName>
</protein>
<dbReference type="NCBIfam" id="TIGR02550">
    <property type="entry name" value="flagell_flgL"/>
    <property type="match status" value="1"/>
</dbReference>
<sequence>MRISTVTMFDQSVASMNRQQGDFLKVSQQIASGRRVVNPSDDPQASSRAVGVSQAKAVTQQFADARISARNSLAQAESVLNSTADAITSAKTLLVQASSDTLSDVDRQSVASELRGIYETLIGQANATDGNGRYLFGGYQDNAPPFARTSGEGVSGTEYKGDTNTREQRIDASRLMPVADNGKAVFQSVPSGSGYVARAERETAPAEPSGLGVQGGYYANAGSVAFTSGPNRVDADDPAFGSSFTLQFDVDALGDAVIRAVDADGDYVLDANGDPILNQPYQPGETIVVGGVSITLEGTPADGDQFQLRPANDADANQDLFKSLKDAIDLLELDQQGSPENRAHYRNTINSVMRELDNSLDNVLTVRASMGARLNELDVVDAVAGNRMMNYDKTLSDLVDLDYSKAIADYSLRQVGLQASQKAFVDVKGMSLFNYL</sequence>
<keyword evidence="4" id="KW-0964">Secreted</keyword>
<gene>
    <name evidence="7" type="primary">flgL</name>
    <name evidence="7" type="ORF">H1D44_11500</name>
    <name evidence="8" type="ORF">HOP48_14515</name>
</gene>
<reference evidence="7 9" key="2">
    <citation type="submission" date="2020-07" db="EMBL/GenBank/DDBJ databases">
        <title>Identification of Halomonas strains.</title>
        <authorList>
            <person name="Xiao Z."/>
            <person name="Shen J."/>
        </authorList>
    </citation>
    <scope>NUCLEOTIDE SEQUENCE [LARGE SCALE GENOMIC DNA]</scope>
    <source>
        <strain evidence="7 9">DSM 17331</strain>
    </source>
</reference>
<reference evidence="8 10" key="1">
    <citation type="submission" date="2020-05" db="EMBL/GenBank/DDBJ databases">
        <title>Comparative genomic analysis of denitrifying bacteria from Halomonas genus.</title>
        <authorList>
            <person name="Wang L."/>
            <person name="Shao Z."/>
        </authorList>
    </citation>
    <scope>NUCLEOTIDE SEQUENCE [LARGE SCALE GENOMIC DNA]</scope>
    <source>
        <strain evidence="8 10">DSM 17331</strain>
    </source>
</reference>
<dbReference type="GO" id="GO:0005576">
    <property type="term" value="C:extracellular region"/>
    <property type="evidence" value="ECO:0007669"/>
    <property type="project" value="UniProtKB-SubCell"/>
</dbReference>
<keyword evidence="7" id="KW-0282">Flagellum</keyword>
<dbReference type="EMBL" id="JABFUB010000012">
    <property type="protein sequence ID" value="MCG6662750.1"/>
    <property type="molecule type" value="Genomic_DNA"/>
</dbReference>
<proteinExistence type="inferred from homology"/>
<dbReference type="InterPro" id="IPR013384">
    <property type="entry name" value="Flagell_FlgL"/>
</dbReference>
<dbReference type="Gene3D" id="1.20.1330.10">
    <property type="entry name" value="f41 fragment of flagellin, N-terminal domain"/>
    <property type="match status" value="2"/>
</dbReference>
<dbReference type="AlphaFoldDB" id="A0A7V9W209"/>
<dbReference type="SUPFAM" id="SSF64518">
    <property type="entry name" value="Phase 1 flagellin"/>
    <property type="match status" value="1"/>
</dbReference>
<comment type="subcellular location">
    <subcellularLocation>
        <location evidence="1">Bacterial flagellum</location>
    </subcellularLocation>
    <subcellularLocation>
        <location evidence="2">Secreted</location>
    </subcellularLocation>
</comment>
<keyword evidence="7" id="KW-0966">Cell projection</keyword>
<comment type="caution">
    <text evidence="7">The sequence shown here is derived from an EMBL/GenBank/DDBJ whole genome shotgun (WGS) entry which is preliminary data.</text>
</comment>
<keyword evidence="10" id="KW-1185">Reference proteome</keyword>
<dbReference type="GO" id="GO:0005198">
    <property type="term" value="F:structural molecule activity"/>
    <property type="evidence" value="ECO:0007669"/>
    <property type="project" value="InterPro"/>
</dbReference>
<dbReference type="GO" id="GO:0009424">
    <property type="term" value="C:bacterial-type flagellum hook"/>
    <property type="evidence" value="ECO:0007669"/>
    <property type="project" value="InterPro"/>
</dbReference>
<evidence type="ECO:0000259" key="6">
    <source>
        <dbReference type="Pfam" id="PF00669"/>
    </source>
</evidence>